<name>A0A3L6PVI6_PANMI</name>
<dbReference type="PANTHER" id="PTHR34835">
    <property type="entry name" value="OS07G0283600 PROTEIN-RELATED"/>
    <property type="match status" value="1"/>
</dbReference>
<evidence type="ECO:0008006" key="3">
    <source>
        <dbReference type="Google" id="ProtNLM"/>
    </source>
</evidence>
<protein>
    <recommendedName>
        <fullName evidence="3">DUF1985 domain-containing protein</fullName>
    </recommendedName>
</protein>
<dbReference type="EMBL" id="PQIB02000015">
    <property type="protein sequence ID" value="RLM65718.1"/>
    <property type="molecule type" value="Genomic_DNA"/>
</dbReference>
<dbReference type="Proteomes" id="UP000275267">
    <property type="component" value="Unassembled WGS sequence"/>
</dbReference>
<evidence type="ECO:0000313" key="2">
    <source>
        <dbReference type="Proteomes" id="UP000275267"/>
    </source>
</evidence>
<comment type="caution">
    <text evidence="1">The sequence shown here is derived from an EMBL/GenBank/DDBJ whole genome shotgun (WGS) entry which is preliminary data.</text>
</comment>
<gene>
    <name evidence="1" type="ORF">C2845_PM16G18820</name>
</gene>
<sequence length="301" mass="34701">MNFNSNFEIAWDLKINRGRRTGGDPHGRFHKVPQLEISSDEREDVKKFGFGAFLNLKLEKPCKPQEAVHLLSVSELQKDHVAMKVLPDVTLNFRPDVVEKLLKVPRGTSKLPHFGFIAQKAEFKKLREQLGMEGSIEIKKLLKKLEDLKEATEATDKALKLGIFFLIVISNYLIPKARNLACTEVVLYTSDMTKIADYDWCTIVYEHMRHVKETYKPGSQIAGCIIAWLVYFLDNLRTEAPNIDEDEDETENEDMDEIARINLYDEAVVKKMSKNIQFRDGMFVFRNLQLSFNDCVLLVKL</sequence>
<accession>A0A3L6PVI6</accession>
<reference evidence="2" key="1">
    <citation type="journal article" date="2019" name="Nat. Commun.">
        <title>The genome of broomcorn millet.</title>
        <authorList>
            <person name="Zou C."/>
            <person name="Miki D."/>
            <person name="Li D."/>
            <person name="Tang Q."/>
            <person name="Xiao L."/>
            <person name="Rajput S."/>
            <person name="Deng P."/>
            <person name="Jia W."/>
            <person name="Huang R."/>
            <person name="Zhang M."/>
            <person name="Sun Y."/>
            <person name="Hu J."/>
            <person name="Fu X."/>
            <person name="Schnable P.S."/>
            <person name="Li F."/>
            <person name="Zhang H."/>
            <person name="Feng B."/>
            <person name="Zhu X."/>
            <person name="Liu R."/>
            <person name="Schnable J.C."/>
            <person name="Zhu J.-K."/>
            <person name="Zhang H."/>
        </authorList>
    </citation>
    <scope>NUCLEOTIDE SEQUENCE [LARGE SCALE GENOMIC DNA]</scope>
</reference>
<proteinExistence type="predicted"/>
<dbReference type="AlphaFoldDB" id="A0A3L6PVI6"/>
<evidence type="ECO:0000313" key="1">
    <source>
        <dbReference type="EMBL" id="RLM65718.1"/>
    </source>
</evidence>
<organism evidence="1 2">
    <name type="scientific">Panicum miliaceum</name>
    <name type="common">Proso millet</name>
    <name type="synonym">Broomcorn millet</name>
    <dbReference type="NCBI Taxonomy" id="4540"/>
    <lineage>
        <taxon>Eukaryota</taxon>
        <taxon>Viridiplantae</taxon>
        <taxon>Streptophyta</taxon>
        <taxon>Embryophyta</taxon>
        <taxon>Tracheophyta</taxon>
        <taxon>Spermatophyta</taxon>
        <taxon>Magnoliopsida</taxon>
        <taxon>Liliopsida</taxon>
        <taxon>Poales</taxon>
        <taxon>Poaceae</taxon>
        <taxon>PACMAD clade</taxon>
        <taxon>Panicoideae</taxon>
        <taxon>Panicodae</taxon>
        <taxon>Paniceae</taxon>
        <taxon>Panicinae</taxon>
        <taxon>Panicum</taxon>
        <taxon>Panicum sect. Panicum</taxon>
    </lineage>
</organism>
<keyword evidence="2" id="KW-1185">Reference proteome</keyword>